<protein>
    <submittedName>
        <fullName evidence="2">Tripartite tricarboxylate transporter substrate binding protein</fullName>
    </submittedName>
</protein>
<evidence type="ECO:0000313" key="3">
    <source>
        <dbReference type="Proteomes" id="UP001524642"/>
    </source>
</evidence>
<comment type="caution">
    <text evidence="2">The sequence shown here is derived from an EMBL/GenBank/DDBJ whole genome shotgun (WGS) entry which is preliminary data.</text>
</comment>
<dbReference type="CDD" id="cd07012">
    <property type="entry name" value="PBP2_Bug_TTT"/>
    <property type="match status" value="1"/>
</dbReference>
<proteinExistence type="inferred from homology"/>
<organism evidence="2 3">
    <name type="scientific">Roseomonas populi</name>
    <dbReference type="NCBI Taxonomy" id="3121582"/>
    <lineage>
        <taxon>Bacteria</taxon>
        <taxon>Pseudomonadati</taxon>
        <taxon>Pseudomonadota</taxon>
        <taxon>Alphaproteobacteria</taxon>
        <taxon>Acetobacterales</taxon>
        <taxon>Roseomonadaceae</taxon>
        <taxon>Roseomonas</taxon>
    </lineage>
</organism>
<dbReference type="InterPro" id="IPR005064">
    <property type="entry name" value="BUG"/>
</dbReference>
<dbReference type="PIRSF" id="PIRSF017082">
    <property type="entry name" value="YflP"/>
    <property type="match status" value="1"/>
</dbReference>
<dbReference type="PANTHER" id="PTHR42928">
    <property type="entry name" value="TRICARBOXYLATE-BINDING PROTEIN"/>
    <property type="match status" value="1"/>
</dbReference>
<dbReference type="Proteomes" id="UP001524642">
    <property type="component" value="Unassembled WGS sequence"/>
</dbReference>
<dbReference type="EMBL" id="JANJOU010000030">
    <property type="protein sequence ID" value="MCR0985158.1"/>
    <property type="molecule type" value="Genomic_DNA"/>
</dbReference>
<dbReference type="InterPro" id="IPR042100">
    <property type="entry name" value="Bug_dom1"/>
</dbReference>
<name>A0ABT1XCL9_9PROT</name>
<evidence type="ECO:0000313" key="2">
    <source>
        <dbReference type="EMBL" id="MCR0985158.1"/>
    </source>
</evidence>
<dbReference type="RefSeq" id="WP_257718811.1">
    <property type="nucleotide sequence ID" value="NZ_JANJOU010000030.1"/>
</dbReference>
<comment type="similarity">
    <text evidence="1">Belongs to the UPF0065 (bug) family.</text>
</comment>
<reference evidence="2 3" key="1">
    <citation type="submission" date="2022-06" db="EMBL/GenBank/DDBJ databases">
        <title>Roseomonas CN29.</title>
        <authorList>
            <person name="Cheng Y."/>
            <person name="He X."/>
        </authorList>
    </citation>
    <scope>NUCLEOTIDE SEQUENCE [LARGE SCALE GENOMIC DNA]</scope>
    <source>
        <strain evidence="2 3">CN29</strain>
    </source>
</reference>
<gene>
    <name evidence="2" type="ORF">NRP21_24195</name>
</gene>
<keyword evidence="3" id="KW-1185">Reference proteome</keyword>
<dbReference type="Gene3D" id="3.40.190.10">
    <property type="entry name" value="Periplasmic binding protein-like II"/>
    <property type="match status" value="1"/>
</dbReference>
<sequence>MERRALGAGLVAAGLSAVLPRSGRAQANWPGQAVRVVVPFPAGGTADSVPRIVVEGLRSIWQQPVIIDNRPGAAGNIGTAHVANAEPDGYTLLAAPPPSLAINQHLYARLNFDPARLRPVIVMGTSPNIVEVSNKLEVRSLKALIERAKEKPGGINAANQGMGSTSHLTAAMFEAAAGVQFNHVPYNGTAPALNDLVAGHVDLFFDNLSSSLSFHQSGATRILAVCQAERAPQIPDVPTVAETALPGFSAIAWYAIMAPPGTPDAIVEKVNRDAVSVIRQPEVRQRLLDQAVQPVANSPQEAAAFIAAESRLWGEAVRRTGLRL</sequence>
<dbReference type="Gene3D" id="3.40.190.150">
    <property type="entry name" value="Bordetella uptake gene, domain 1"/>
    <property type="match status" value="1"/>
</dbReference>
<dbReference type="Pfam" id="PF03401">
    <property type="entry name" value="TctC"/>
    <property type="match status" value="1"/>
</dbReference>
<evidence type="ECO:0000256" key="1">
    <source>
        <dbReference type="ARBA" id="ARBA00006987"/>
    </source>
</evidence>
<accession>A0ABT1XCL9</accession>
<dbReference type="PANTHER" id="PTHR42928:SF5">
    <property type="entry name" value="BLR1237 PROTEIN"/>
    <property type="match status" value="1"/>
</dbReference>
<dbReference type="SUPFAM" id="SSF53850">
    <property type="entry name" value="Periplasmic binding protein-like II"/>
    <property type="match status" value="1"/>
</dbReference>